<name>A0A5B7FYH9_PORTR</name>
<dbReference type="EMBL" id="VSRR010009261">
    <property type="protein sequence ID" value="MPC50063.1"/>
    <property type="molecule type" value="Genomic_DNA"/>
</dbReference>
<evidence type="ECO:0000313" key="1">
    <source>
        <dbReference type="EMBL" id="MPC50063.1"/>
    </source>
</evidence>
<reference evidence="1 2" key="1">
    <citation type="submission" date="2019-05" db="EMBL/GenBank/DDBJ databases">
        <title>Another draft genome of Portunus trituberculatus and its Hox gene families provides insights of decapod evolution.</title>
        <authorList>
            <person name="Jeong J.-H."/>
            <person name="Song I."/>
            <person name="Kim S."/>
            <person name="Choi T."/>
            <person name="Kim D."/>
            <person name="Ryu S."/>
            <person name="Kim W."/>
        </authorList>
    </citation>
    <scope>NUCLEOTIDE SEQUENCE [LARGE SCALE GENOMIC DNA]</scope>
    <source>
        <tissue evidence="1">Muscle</tissue>
    </source>
</reference>
<dbReference type="Proteomes" id="UP000324222">
    <property type="component" value="Unassembled WGS sequence"/>
</dbReference>
<evidence type="ECO:0000313" key="2">
    <source>
        <dbReference type="Proteomes" id="UP000324222"/>
    </source>
</evidence>
<organism evidence="1 2">
    <name type="scientific">Portunus trituberculatus</name>
    <name type="common">Swimming crab</name>
    <name type="synonym">Neptunus trituberculatus</name>
    <dbReference type="NCBI Taxonomy" id="210409"/>
    <lineage>
        <taxon>Eukaryota</taxon>
        <taxon>Metazoa</taxon>
        <taxon>Ecdysozoa</taxon>
        <taxon>Arthropoda</taxon>
        <taxon>Crustacea</taxon>
        <taxon>Multicrustacea</taxon>
        <taxon>Malacostraca</taxon>
        <taxon>Eumalacostraca</taxon>
        <taxon>Eucarida</taxon>
        <taxon>Decapoda</taxon>
        <taxon>Pleocyemata</taxon>
        <taxon>Brachyura</taxon>
        <taxon>Eubrachyura</taxon>
        <taxon>Portunoidea</taxon>
        <taxon>Portunidae</taxon>
        <taxon>Portuninae</taxon>
        <taxon>Portunus</taxon>
    </lineage>
</organism>
<gene>
    <name evidence="1" type="ORF">E2C01_043885</name>
</gene>
<dbReference type="AlphaFoldDB" id="A0A5B7FYH9"/>
<protein>
    <submittedName>
        <fullName evidence="1">Uncharacterized protein</fullName>
    </submittedName>
</protein>
<sequence>MSYPSCGELVATVRDSIHSEDTNMRLQIPPEEAIALTIRARTKGRIHLEKSWSGSGSSSLPSIN</sequence>
<keyword evidence="2" id="KW-1185">Reference proteome</keyword>
<comment type="caution">
    <text evidence="1">The sequence shown here is derived from an EMBL/GenBank/DDBJ whole genome shotgun (WGS) entry which is preliminary data.</text>
</comment>
<accession>A0A5B7FYH9</accession>
<proteinExistence type="predicted"/>